<dbReference type="GO" id="GO:0080142">
    <property type="term" value="P:regulation of salicylic acid biosynthetic process"/>
    <property type="evidence" value="ECO:0000318"/>
    <property type="project" value="GO_Central"/>
</dbReference>
<evidence type="ECO:0000256" key="4">
    <source>
        <dbReference type="ARBA" id="ARBA00023125"/>
    </source>
</evidence>
<dbReference type="InterPro" id="IPR046829">
    <property type="entry name" value="Calmod_bind_C"/>
</dbReference>
<dbReference type="Gramene" id="HORVU.MOREX.r3.5HG0514670.1">
    <property type="protein sequence ID" value="HORVU.MOREX.r3.5HG0514670.1"/>
    <property type="gene ID" value="HORVU.MOREX.r3.5HG0514670"/>
</dbReference>
<evidence type="ECO:0000259" key="11">
    <source>
        <dbReference type="Pfam" id="PF20452"/>
    </source>
</evidence>
<dbReference type="Pfam" id="PF07887">
    <property type="entry name" value="Calmodulin_bind"/>
    <property type="match status" value="1"/>
</dbReference>
<keyword evidence="5" id="KW-0010">Activator</keyword>
<evidence type="ECO:0000256" key="8">
    <source>
        <dbReference type="SAM" id="MobiDB-lite"/>
    </source>
</evidence>
<keyword evidence="7" id="KW-0539">Nucleus</keyword>
<dbReference type="GO" id="GO:0005516">
    <property type="term" value="F:calmodulin binding"/>
    <property type="evidence" value="ECO:0007669"/>
    <property type="project" value="InterPro"/>
</dbReference>
<accession>A0A8I6XLB3</accession>
<comment type="subcellular location">
    <subcellularLocation>
        <location evidence="1">Nucleus</location>
    </subcellularLocation>
</comment>
<dbReference type="GO" id="GO:0005634">
    <property type="term" value="C:nucleus"/>
    <property type="evidence" value="ECO:0000318"/>
    <property type="project" value="GO_Central"/>
</dbReference>
<reference evidence="12" key="3">
    <citation type="submission" date="2022-01" db="UniProtKB">
        <authorList>
            <consortium name="EnsemblPlants"/>
        </authorList>
    </citation>
    <scope>IDENTIFICATION</scope>
    <source>
        <strain evidence="12">subsp. vulgare</strain>
    </source>
</reference>
<organism evidence="12 13">
    <name type="scientific">Hordeum vulgare subsp. vulgare</name>
    <name type="common">Domesticated barley</name>
    <dbReference type="NCBI Taxonomy" id="112509"/>
    <lineage>
        <taxon>Eukaryota</taxon>
        <taxon>Viridiplantae</taxon>
        <taxon>Streptophyta</taxon>
        <taxon>Embryophyta</taxon>
        <taxon>Tracheophyta</taxon>
        <taxon>Spermatophyta</taxon>
        <taxon>Magnoliopsida</taxon>
        <taxon>Liliopsida</taxon>
        <taxon>Poales</taxon>
        <taxon>Poaceae</taxon>
        <taxon>BOP clade</taxon>
        <taxon>Pooideae</taxon>
        <taxon>Triticodae</taxon>
        <taxon>Triticeae</taxon>
        <taxon>Hordeinae</taxon>
        <taxon>Hordeum</taxon>
    </lineage>
</organism>
<reference evidence="13" key="1">
    <citation type="journal article" date="2012" name="Nature">
        <title>A physical, genetic and functional sequence assembly of the barley genome.</title>
        <authorList>
            <consortium name="The International Barley Genome Sequencing Consortium"/>
            <person name="Mayer K.F."/>
            <person name="Waugh R."/>
            <person name="Brown J.W."/>
            <person name="Schulman A."/>
            <person name="Langridge P."/>
            <person name="Platzer M."/>
            <person name="Fincher G.B."/>
            <person name="Muehlbauer G.J."/>
            <person name="Sato K."/>
            <person name="Close T.J."/>
            <person name="Wise R.P."/>
            <person name="Stein N."/>
        </authorList>
    </citation>
    <scope>NUCLEOTIDE SEQUENCE [LARGE SCALE GENOMIC DNA]</scope>
    <source>
        <strain evidence="13">cv. Morex</strain>
    </source>
</reference>
<dbReference type="PANTHER" id="PTHR31713:SF8">
    <property type="entry name" value="OS03G0778000 PROTEIN"/>
    <property type="match status" value="1"/>
</dbReference>
<dbReference type="PANTHER" id="PTHR31713">
    <property type="entry name" value="OS02G0177800 PROTEIN"/>
    <property type="match status" value="1"/>
</dbReference>
<evidence type="ECO:0000256" key="7">
    <source>
        <dbReference type="ARBA" id="ARBA00023242"/>
    </source>
</evidence>
<feature type="domain" description="Calmodulin binding protein-like N-terminal" evidence="9">
    <location>
        <begin position="161"/>
        <end position="300"/>
    </location>
</feature>
<evidence type="ECO:0000256" key="1">
    <source>
        <dbReference type="ARBA" id="ARBA00004123"/>
    </source>
</evidence>
<dbReference type="EnsemblPlants" id="HORVU.MOREX.r3.5HG0514670.1">
    <property type="protein sequence ID" value="HORVU.MOREX.r3.5HG0514670.1"/>
    <property type="gene ID" value="HORVU.MOREX.r3.5HG0514670"/>
</dbReference>
<comment type="similarity">
    <text evidence="2">Belongs to the plant ACBP60 protein family.</text>
</comment>
<evidence type="ECO:0000259" key="9">
    <source>
        <dbReference type="Pfam" id="PF07887"/>
    </source>
</evidence>
<keyword evidence="6" id="KW-0804">Transcription</keyword>
<evidence type="ECO:0000259" key="10">
    <source>
        <dbReference type="Pfam" id="PF20451"/>
    </source>
</evidence>
<reference evidence="12" key="2">
    <citation type="submission" date="2020-10" db="EMBL/GenBank/DDBJ databases">
        <authorList>
            <person name="Scholz U."/>
            <person name="Mascher M."/>
            <person name="Fiebig A."/>
        </authorList>
    </citation>
    <scope>NUCLEOTIDE SEQUENCE [LARGE SCALE GENOMIC DNA]</scope>
    <source>
        <strain evidence="12">cv. Morex</strain>
    </source>
</reference>
<evidence type="ECO:0000256" key="6">
    <source>
        <dbReference type="ARBA" id="ARBA00023163"/>
    </source>
</evidence>
<dbReference type="Pfam" id="PF20452">
    <property type="entry name" value="Calmod_bind_C"/>
    <property type="match status" value="1"/>
</dbReference>
<keyword evidence="13" id="KW-1185">Reference proteome</keyword>
<evidence type="ECO:0000313" key="13">
    <source>
        <dbReference type="Proteomes" id="UP000011116"/>
    </source>
</evidence>
<keyword evidence="4" id="KW-0238">DNA-binding</keyword>
<proteinExistence type="inferred from homology"/>
<evidence type="ECO:0000313" key="12">
    <source>
        <dbReference type="EnsemblPlants" id="HORVU.MOREX.r3.5HG0514670.1"/>
    </source>
</evidence>
<dbReference type="InterPro" id="IPR046830">
    <property type="entry name" value="Calmod_bind_M"/>
</dbReference>
<feature type="domain" description="Calmodulin binding protein C-terminal" evidence="11">
    <location>
        <begin position="382"/>
        <end position="441"/>
    </location>
</feature>
<evidence type="ECO:0008006" key="14">
    <source>
        <dbReference type="Google" id="ProtNLM"/>
    </source>
</evidence>
<dbReference type="Proteomes" id="UP000011116">
    <property type="component" value="Chromosome 5H"/>
</dbReference>
<sequence>MAPKRPLEVVSPEQVQEGPRSPRKRLRRTVLVVMCPARICMRYRERRRASAATVEQLAQMIRRVQLDIARLFMLFRVFGGDSMSMDRLLVLLDLPNIIQRLLAEQLAALQSFFMVSIQDMVRSTLQTAMQGRQEALVPNVINDPPRHMRQGFPDTGGNTRVKLRFVDVDRPENPLFTGCPVKWQNGENPKVAIFENNTQITQGELSKLQIEILAVNADFFTEQGQEDFTKEQFNKQIYLCKGKDSVLTTVNLANGEAYIGSFFFTESSQRKRLRLTARVKKQDLDVRVQEAITDPFVVQVSRNKANKKSYPPSKQEAVHCLERIAADGKHCQYLAGKSITTVKHFMRHYHIDKSSLQKLTDMKNENWSTLIKHATTSDPGVEIYSYGVAEENIELLFNDFYYLVGMMIGGDYVPVNDLDQLQQHKANNWKKSAYKKFEERESSGGLTPDYFMNKNNGRPVPVREVPLNNDAGPSVQARTTWQYPNDMAAQHEFGDQRPLSVFSRAAILSNNDAGPSNQETLLFPQHTYEQILHQGLGEHGPSIPQNGTPYCLPQENILNDQGQFSAQSTIPPRNFSPVPQDDMITGASLAAQGEGTSSLGHVFADLSSGFPSDQFGDCNGLDLDITEYMKNNGIAPANNADLWNANAPFDGYGHDGGNQ</sequence>
<keyword evidence="3" id="KW-0805">Transcription regulation</keyword>
<feature type="region of interest" description="Disordered" evidence="8">
    <location>
        <begin position="1"/>
        <end position="22"/>
    </location>
</feature>
<dbReference type="Gramene" id="HORVU.MOREX.r2.5HG0427620.1">
    <property type="protein sequence ID" value="HORVU.MOREX.r2.5HG0427620.1"/>
    <property type="gene ID" value="HORVU.MOREX.r2.5HG0427620"/>
</dbReference>
<evidence type="ECO:0000256" key="2">
    <source>
        <dbReference type="ARBA" id="ARBA00007214"/>
    </source>
</evidence>
<dbReference type="InterPro" id="IPR012416">
    <property type="entry name" value="CBP60"/>
</dbReference>
<dbReference type="InterPro" id="IPR046831">
    <property type="entry name" value="Calmodulin_bind_N"/>
</dbReference>
<name>A0A8I6XLB3_HORVV</name>
<protein>
    <recommendedName>
        <fullName evidence="14">Calmodulin-binding protein</fullName>
    </recommendedName>
</protein>
<dbReference type="Pfam" id="PF20451">
    <property type="entry name" value="Calmod_bind_M"/>
    <property type="match status" value="1"/>
</dbReference>
<feature type="domain" description="Calmodulin binding protein central" evidence="10">
    <location>
        <begin position="314"/>
        <end position="377"/>
    </location>
</feature>
<evidence type="ECO:0000256" key="5">
    <source>
        <dbReference type="ARBA" id="ARBA00023159"/>
    </source>
</evidence>
<dbReference type="AlphaFoldDB" id="A0A8I6XLB3"/>
<dbReference type="GO" id="GO:0043565">
    <property type="term" value="F:sequence-specific DNA binding"/>
    <property type="evidence" value="ECO:0000318"/>
    <property type="project" value="GO_Central"/>
</dbReference>
<dbReference type="GO" id="GO:0003700">
    <property type="term" value="F:DNA-binding transcription factor activity"/>
    <property type="evidence" value="ECO:0000318"/>
    <property type="project" value="GO_Central"/>
</dbReference>
<evidence type="ECO:0000256" key="3">
    <source>
        <dbReference type="ARBA" id="ARBA00023015"/>
    </source>
</evidence>